<comment type="caution">
    <text evidence="1">The sequence shown here is derived from an EMBL/GenBank/DDBJ whole genome shotgun (WGS) entry which is preliminary data.</text>
</comment>
<dbReference type="Proteomes" id="UP001060215">
    <property type="component" value="Chromosome 8"/>
</dbReference>
<dbReference type="EMBL" id="CM045765">
    <property type="protein sequence ID" value="KAI8001971.1"/>
    <property type="molecule type" value="Genomic_DNA"/>
</dbReference>
<evidence type="ECO:0000313" key="2">
    <source>
        <dbReference type="Proteomes" id="UP001060215"/>
    </source>
</evidence>
<reference evidence="1 2" key="1">
    <citation type="journal article" date="2022" name="Plant J.">
        <title>Chromosome-level genome of Camellia lanceoleosa provides a valuable resource for understanding genome evolution and self-incompatibility.</title>
        <authorList>
            <person name="Gong W."/>
            <person name="Xiao S."/>
            <person name="Wang L."/>
            <person name="Liao Z."/>
            <person name="Chang Y."/>
            <person name="Mo W."/>
            <person name="Hu G."/>
            <person name="Li W."/>
            <person name="Zhao G."/>
            <person name="Zhu H."/>
            <person name="Hu X."/>
            <person name="Ji K."/>
            <person name="Xiang X."/>
            <person name="Song Q."/>
            <person name="Yuan D."/>
            <person name="Jin S."/>
            <person name="Zhang L."/>
        </authorList>
    </citation>
    <scope>NUCLEOTIDE SEQUENCE [LARGE SCALE GENOMIC DNA]</scope>
    <source>
        <strain evidence="1">SQ_2022a</strain>
    </source>
</reference>
<accession>A0ACC0GPD5</accession>
<name>A0ACC0GPD5_9ERIC</name>
<keyword evidence="2" id="KW-1185">Reference proteome</keyword>
<organism evidence="1 2">
    <name type="scientific">Camellia lanceoleosa</name>
    <dbReference type="NCBI Taxonomy" id="1840588"/>
    <lineage>
        <taxon>Eukaryota</taxon>
        <taxon>Viridiplantae</taxon>
        <taxon>Streptophyta</taxon>
        <taxon>Embryophyta</taxon>
        <taxon>Tracheophyta</taxon>
        <taxon>Spermatophyta</taxon>
        <taxon>Magnoliopsida</taxon>
        <taxon>eudicotyledons</taxon>
        <taxon>Gunneridae</taxon>
        <taxon>Pentapetalae</taxon>
        <taxon>asterids</taxon>
        <taxon>Ericales</taxon>
        <taxon>Theaceae</taxon>
        <taxon>Camellia</taxon>
    </lineage>
</organism>
<protein>
    <submittedName>
        <fullName evidence="1">Uncharacterized protein</fullName>
    </submittedName>
</protein>
<proteinExistence type="predicted"/>
<sequence>MTSVTEATPTEVLAHVLTTPSLVDASASLSPMDASPSSQTTGSGSKAKRVRGPTRGKNTSRLITRHGGKKLFVGVSSERRTFVGLNATKASNELGAQIRLQAPL</sequence>
<gene>
    <name evidence="1" type="ORF">LOK49_LG09G01484</name>
</gene>
<evidence type="ECO:0000313" key="1">
    <source>
        <dbReference type="EMBL" id="KAI8001971.1"/>
    </source>
</evidence>